<evidence type="ECO:0000313" key="4">
    <source>
        <dbReference type="Proteomes" id="UP000254794"/>
    </source>
</evidence>
<keyword evidence="1" id="KW-0677">Repeat</keyword>
<dbReference type="SUPFAM" id="SSF48403">
    <property type="entry name" value="Ankyrin repeat"/>
    <property type="match status" value="1"/>
</dbReference>
<evidence type="ECO:0000256" key="1">
    <source>
        <dbReference type="ARBA" id="ARBA00022737"/>
    </source>
</evidence>
<evidence type="ECO:0000313" key="3">
    <source>
        <dbReference type="EMBL" id="STX51312.1"/>
    </source>
</evidence>
<dbReference type="SMART" id="SM00248">
    <property type="entry name" value="ANK"/>
    <property type="match status" value="4"/>
</dbReference>
<proteinExistence type="predicted"/>
<dbReference type="EMBL" id="UGOD01000001">
    <property type="protein sequence ID" value="STX51312.1"/>
    <property type="molecule type" value="Genomic_DNA"/>
</dbReference>
<dbReference type="Proteomes" id="UP000254794">
    <property type="component" value="Unassembled WGS sequence"/>
</dbReference>
<dbReference type="Gene3D" id="1.25.40.20">
    <property type="entry name" value="Ankyrin repeat-containing domain"/>
    <property type="match status" value="1"/>
</dbReference>
<dbReference type="InterPro" id="IPR036770">
    <property type="entry name" value="Ankyrin_rpt-contain_sf"/>
</dbReference>
<dbReference type="Pfam" id="PF12796">
    <property type="entry name" value="Ank_2"/>
    <property type="match status" value="1"/>
</dbReference>
<sequence>MLNIVESNNSCYQSLLNSQNISPKLILPNDFTEKVYAILHQRLQLLSSIPSENNLKINEIWQLYLLSGQLELIHKLSNNAIASLSDNWGANAAHYLAWSGNAQALKWIKRHHAQLFEINNKNGCTIAHYAAWSGNSEVLTWVKNYYPHLLELKDKIGCTIAHYAAWSGNPEALTWVKNYYPHLLEVKDKTGCTIAHYAARSGNPQALIRVKNYYPQLFEVKNSLGLTISHYAMFSNNPAQLDLALTLSNTPNTFDIDIIYLSDPTQQNKCLQTIAKMLDSNVSLTSIKFPKDIAPAIQKAIVDELTINRTIKEVTPKLEELINSSYERNNQISSLPIPTLFNIFKSVLPLSISDKKVSVLFNNMRTYLNPSHRHNYLKNKIIDLINNEIKWLSAFQLSKFLGLVEGSEDKVAALEQIREMITNNNYTSLDELKKFIIGIFASYQDILKNQSYLLSLFQTKQQTSSCHVIDACYKLLDIKPKFNSQVV</sequence>
<dbReference type="PANTHER" id="PTHR24186:SF38">
    <property type="entry name" value="ANKYRIN REPEAT FAMILY PROTEIN"/>
    <property type="match status" value="1"/>
</dbReference>
<evidence type="ECO:0000256" key="2">
    <source>
        <dbReference type="ARBA" id="ARBA00023043"/>
    </source>
</evidence>
<keyword evidence="2" id="KW-0040">ANK repeat</keyword>
<reference evidence="3 4" key="1">
    <citation type="submission" date="2018-06" db="EMBL/GenBank/DDBJ databases">
        <authorList>
            <consortium name="Pathogen Informatics"/>
            <person name="Doyle S."/>
        </authorList>
    </citation>
    <scope>NUCLEOTIDE SEQUENCE [LARGE SCALE GENOMIC DNA]</scope>
    <source>
        <strain evidence="3 4">NCTC13316</strain>
    </source>
</reference>
<name>A0A378JT15_9GAMM</name>
<gene>
    <name evidence="3" type="ORF">NCTC13316_01407</name>
</gene>
<organism evidence="3 4">
    <name type="scientific">Legionella busanensis</name>
    <dbReference type="NCBI Taxonomy" id="190655"/>
    <lineage>
        <taxon>Bacteria</taxon>
        <taxon>Pseudomonadati</taxon>
        <taxon>Pseudomonadota</taxon>
        <taxon>Gammaproteobacteria</taxon>
        <taxon>Legionellales</taxon>
        <taxon>Legionellaceae</taxon>
        <taxon>Legionella</taxon>
    </lineage>
</organism>
<dbReference type="PANTHER" id="PTHR24186">
    <property type="entry name" value="PROTEIN PHOSPHATASE 1 REGULATORY SUBUNIT"/>
    <property type="match status" value="1"/>
</dbReference>
<dbReference type="GO" id="GO:0005886">
    <property type="term" value="C:plasma membrane"/>
    <property type="evidence" value="ECO:0007669"/>
    <property type="project" value="TreeGrafter"/>
</dbReference>
<keyword evidence="4" id="KW-1185">Reference proteome</keyword>
<dbReference type="RefSeq" id="WP_115330957.1">
    <property type="nucleotide sequence ID" value="NZ_CAAAHP010000001.1"/>
</dbReference>
<protein>
    <submittedName>
        <fullName evidence="3">Ankyrin repeats (3 copies)</fullName>
    </submittedName>
</protein>
<accession>A0A378JT15</accession>
<dbReference type="AlphaFoldDB" id="A0A378JT15"/>
<dbReference type="InterPro" id="IPR002110">
    <property type="entry name" value="Ankyrin_rpt"/>
</dbReference>
<dbReference type="OrthoDB" id="5654440at2"/>